<sequence>MAAVIGRRQANDRFWRLADAAQGKSVLSESVTCLR</sequence>
<reference evidence="1" key="1">
    <citation type="journal article" date="2021" name="Proc. Natl. Acad. Sci. U.S.A.">
        <title>A Catalog of Tens of Thousands of Viruses from Human Metagenomes Reveals Hidden Associations with Chronic Diseases.</title>
        <authorList>
            <person name="Tisza M.J."/>
            <person name="Buck C.B."/>
        </authorList>
    </citation>
    <scope>NUCLEOTIDE SEQUENCE</scope>
    <source>
        <strain evidence="1">Ct2u94</strain>
    </source>
</reference>
<evidence type="ECO:0000313" key="1">
    <source>
        <dbReference type="EMBL" id="DAE23060.1"/>
    </source>
</evidence>
<accession>A0A8S5QWN2</accession>
<dbReference type="EMBL" id="BK015744">
    <property type="protein sequence ID" value="DAE23060.1"/>
    <property type="molecule type" value="Genomic_DNA"/>
</dbReference>
<organism evidence="1">
    <name type="scientific">Siphoviridae sp. ct2u94</name>
    <dbReference type="NCBI Taxonomy" id="2826277"/>
    <lineage>
        <taxon>Viruses</taxon>
        <taxon>Duplodnaviria</taxon>
        <taxon>Heunggongvirae</taxon>
        <taxon>Uroviricota</taxon>
        <taxon>Caudoviricetes</taxon>
    </lineage>
</organism>
<proteinExistence type="predicted"/>
<name>A0A8S5QWN2_9CAUD</name>
<protein>
    <submittedName>
        <fullName evidence="1">Uncharacterized protein</fullName>
    </submittedName>
</protein>